<accession>A0A1M7L7M8</accession>
<dbReference type="Gene3D" id="3.20.20.140">
    <property type="entry name" value="Metal-dependent hydrolases"/>
    <property type="match status" value="1"/>
</dbReference>
<dbReference type="GO" id="GO:0016787">
    <property type="term" value="F:hydrolase activity"/>
    <property type="evidence" value="ECO:0007669"/>
    <property type="project" value="InterPro"/>
</dbReference>
<dbReference type="InterPro" id="IPR032466">
    <property type="entry name" value="Metal_Hydrolase"/>
</dbReference>
<dbReference type="PANTHER" id="PTHR43569:SF2">
    <property type="entry name" value="AMIDOHYDROLASE-RELATED DOMAIN-CONTAINING PROTEIN"/>
    <property type="match status" value="1"/>
</dbReference>
<protein>
    <submittedName>
        <fullName evidence="3">L-fuconolactonase</fullName>
    </submittedName>
</protein>
<gene>
    <name evidence="3" type="ORF">SAMN04488057_103148</name>
</gene>
<keyword evidence="4" id="KW-1185">Reference proteome</keyword>
<dbReference type="AlphaFoldDB" id="A0A1M7L7M8"/>
<name>A0A1M7L7M8_9BACT</name>
<evidence type="ECO:0000313" key="4">
    <source>
        <dbReference type="Proteomes" id="UP000184513"/>
    </source>
</evidence>
<dbReference type="InterPro" id="IPR052350">
    <property type="entry name" value="Metallo-dep_Lactonases"/>
</dbReference>
<evidence type="ECO:0000256" key="1">
    <source>
        <dbReference type="ARBA" id="ARBA00038310"/>
    </source>
</evidence>
<feature type="domain" description="Amidohydrolase-related" evidence="2">
    <location>
        <begin position="4"/>
        <end position="276"/>
    </location>
</feature>
<proteinExistence type="inferred from homology"/>
<dbReference type="Proteomes" id="UP000184513">
    <property type="component" value="Unassembled WGS sequence"/>
</dbReference>
<dbReference type="InterPro" id="IPR006680">
    <property type="entry name" value="Amidohydro-rel"/>
</dbReference>
<dbReference type="RefSeq" id="WP_073093563.1">
    <property type="nucleotide sequence ID" value="NZ_FRCY01000003.1"/>
</dbReference>
<dbReference type="PANTHER" id="PTHR43569">
    <property type="entry name" value="AMIDOHYDROLASE"/>
    <property type="match status" value="1"/>
</dbReference>
<dbReference type="EMBL" id="FRCY01000003">
    <property type="protein sequence ID" value="SHM73924.1"/>
    <property type="molecule type" value="Genomic_DNA"/>
</dbReference>
<organism evidence="3 4">
    <name type="scientific">Cyclobacterium lianum</name>
    <dbReference type="NCBI Taxonomy" id="388280"/>
    <lineage>
        <taxon>Bacteria</taxon>
        <taxon>Pseudomonadati</taxon>
        <taxon>Bacteroidota</taxon>
        <taxon>Cytophagia</taxon>
        <taxon>Cytophagales</taxon>
        <taxon>Cyclobacteriaceae</taxon>
        <taxon>Cyclobacterium</taxon>
    </lineage>
</organism>
<dbReference type="SUPFAM" id="SSF51556">
    <property type="entry name" value="Metallo-dependent hydrolases"/>
    <property type="match status" value="1"/>
</dbReference>
<dbReference type="Pfam" id="PF04909">
    <property type="entry name" value="Amidohydro_2"/>
    <property type="match status" value="1"/>
</dbReference>
<evidence type="ECO:0000259" key="2">
    <source>
        <dbReference type="Pfam" id="PF04909"/>
    </source>
</evidence>
<reference evidence="3 4" key="1">
    <citation type="submission" date="2016-11" db="EMBL/GenBank/DDBJ databases">
        <authorList>
            <person name="Jaros S."/>
            <person name="Januszkiewicz K."/>
            <person name="Wedrychowicz H."/>
        </authorList>
    </citation>
    <scope>NUCLEOTIDE SEQUENCE [LARGE SCALE GENOMIC DNA]</scope>
    <source>
        <strain evidence="3 4">CGMCC 1.6102</strain>
    </source>
</reference>
<dbReference type="STRING" id="388280.SAMN04488057_103148"/>
<sequence length="276" mass="31986">MKKIDSHQHFWHYDANDFPWISDEMQILKEDCLPEKLYPELEANEVKGTVAVQARPVREETNYLLDLADKFPFILGVIGWVDLTSDQLADTLKSYQPFPKLKGFRHLLQDESDSEFILKPAFQRGLGQIFAAGYSYDLLVLPFQLAGAIKTASNFPEGRLVLDHMAKPDMSHKDLQEWKDKMRDLAAHPQVYCKLSGMVTEADWENWEASDFFPFLDIALEYFGEERLMFGSDWPVCRLAASYAQVTGILEKYLEKLSVAAQRKIWYENAEKFYHL</sequence>
<comment type="similarity">
    <text evidence="1">Belongs to the metallo-dependent hydrolases superfamily.</text>
</comment>
<evidence type="ECO:0000313" key="3">
    <source>
        <dbReference type="EMBL" id="SHM73924.1"/>
    </source>
</evidence>
<dbReference type="OrthoDB" id="5450317at2"/>